<reference evidence="9" key="2">
    <citation type="submission" date="2014-06" db="EMBL/GenBank/DDBJ databases">
        <authorList>
            <person name="Ju J."/>
            <person name="Zhang J."/>
        </authorList>
    </citation>
    <scope>NUCLEOTIDE SEQUENCE</scope>
    <source>
        <strain evidence="9">SscI8</strain>
    </source>
</reference>
<evidence type="ECO:0000256" key="6">
    <source>
        <dbReference type="ARBA" id="ARBA00023136"/>
    </source>
</evidence>
<dbReference type="PANTHER" id="PTHR33281:SF21">
    <property type="entry name" value="MEMBRANE PROTEIN"/>
    <property type="match status" value="1"/>
</dbReference>
<evidence type="ECO:0000313" key="11">
    <source>
        <dbReference type="Proteomes" id="UP000242770"/>
    </source>
</evidence>
<accession>A0A0F7S740</accession>
<name>A0A0F7S740_9BASI</name>
<keyword evidence="6 8" id="KW-0472">Membrane</keyword>
<dbReference type="EMBL" id="CCFA01000780">
    <property type="protein sequence ID" value="CDW96705.1"/>
    <property type="molecule type" value="Genomic_DNA"/>
</dbReference>
<evidence type="ECO:0000256" key="2">
    <source>
        <dbReference type="ARBA" id="ARBA00022448"/>
    </source>
</evidence>
<keyword evidence="2" id="KW-0813">Transport</keyword>
<evidence type="ECO:0000256" key="7">
    <source>
        <dbReference type="SAM" id="MobiDB-lite"/>
    </source>
</evidence>
<keyword evidence="5" id="KW-0406">Ion transport</keyword>
<organism evidence="10 11">
    <name type="scientific">Sporisorium scitamineum</name>
    <dbReference type="NCBI Taxonomy" id="49012"/>
    <lineage>
        <taxon>Eukaryota</taxon>
        <taxon>Fungi</taxon>
        <taxon>Dikarya</taxon>
        <taxon>Basidiomycota</taxon>
        <taxon>Ustilaginomycotina</taxon>
        <taxon>Ustilaginomycetes</taxon>
        <taxon>Ustilaginales</taxon>
        <taxon>Ustilaginaceae</taxon>
        <taxon>Sporisorium</taxon>
    </lineage>
</organism>
<reference evidence="10" key="3">
    <citation type="submission" date="2014-06" db="EMBL/GenBank/DDBJ databases">
        <authorList>
            <person name="Berkman J.Paul."/>
        </authorList>
    </citation>
    <scope>NUCLEOTIDE SEQUENCE [LARGE SCALE GENOMIC DNA]</scope>
</reference>
<evidence type="ECO:0000256" key="5">
    <source>
        <dbReference type="ARBA" id="ARBA00023065"/>
    </source>
</evidence>
<reference evidence="11" key="1">
    <citation type="submission" date="2014-06" db="EMBL/GenBank/DDBJ databases">
        <authorList>
            <person name="Berkman P.J."/>
        </authorList>
    </citation>
    <scope>NUCLEOTIDE SEQUENCE [LARGE SCALE GENOMIC DNA]</scope>
</reference>
<dbReference type="PANTHER" id="PTHR33281">
    <property type="entry name" value="UPF0187 PROTEIN YNEE"/>
    <property type="match status" value="1"/>
</dbReference>
<dbReference type="OrthoDB" id="1368at2759"/>
<gene>
    <name evidence="10" type="primary">SSCI15080.1</name>
    <name evidence="9" type="ORF">SPSC_00214</name>
</gene>
<dbReference type="InterPro" id="IPR044669">
    <property type="entry name" value="YneE/VCCN1/2-like"/>
</dbReference>
<keyword evidence="3 8" id="KW-0812">Transmembrane</keyword>
<feature type="compositionally biased region" description="Low complexity" evidence="7">
    <location>
        <begin position="204"/>
        <end position="215"/>
    </location>
</feature>
<evidence type="ECO:0000256" key="4">
    <source>
        <dbReference type="ARBA" id="ARBA00022989"/>
    </source>
</evidence>
<protein>
    <submittedName>
        <fullName evidence="10">Uncharacterized protein</fullName>
    </submittedName>
</protein>
<comment type="subcellular location">
    <subcellularLocation>
        <location evidence="1">Membrane</location>
        <topology evidence="1">Multi-pass membrane protein</topology>
    </subcellularLocation>
</comment>
<keyword evidence="11" id="KW-1185">Reference proteome</keyword>
<feature type="transmembrane region" description="Helical" evidence="8">
    <location>
        <begin position="48"/>
        <end position="69"/>
    </location>
</feature>
<dbReference type="STRING" id="49012.A0A0F7S740"/>
<evidence type="ECO:0000313" key="10">
    <source>
        <dbReference type="EMBL" id="CDW96705.1"/>
    </source>
</evidence>
<evidence type="ECO:0000256" key="8">
    <source>
        <dbReference type="SAM" id="Phobius"/>
    </source>
</evidence>
<proteinExistence type="predicted"/>
<evidence type="ECO:0000313" key="9">
    <source>
        <dbReference type="EMBL" id="CDS82032.1"/>
    </source>
</evidence>
<feature type="region of interest" description="Disordered" evidence="7">
    <location>
        <begin position="191"/>
        <end position="220"/>
    </location>
</feature>
<dbReference type="Pfam" id="PF25539">
    <property type="entry name" value="Bestrophin_2"/>
    <property type="match status" value="1"/>
</dbReference>
<dbReference type="GO" id="GO:0016020">
    <property type="term" value="C:membrane"/>
    <property type="evidence" value="ECO:0007669"/>
    <property type="project" value="UniProtKB-SubCell"/>
</dbReference>
<dbReference type="GO" id="GO:0005254">
    <property type="term" value="F:chloride channel activity"/>
    <property type="evidence" value="ECO:0007669"/>
    <property type="project" value="InterPro"/>
</dbReference>
<feature type="transmembrane region" description="Helical" evidence="8">
    <location>
        <begin position="75"/>
        <end position="93"/>
    </location>
</feature>
<keyword evidence="4 8" id="KW-1133">Transmembrane helix</keyword>
<evidence type="ECO:0000256" key="3">
    <source>
        <dbReference type="ARBA" id="ARBA00022692"/>
    </source>
</evidence>
<dbReference type="Proteomes" id="UP000242770">
    <property type="component" value="Unassembled WGS sequence"/>
</dbReference>
<evidence type="ECO:0000256" key="1">
    <source>
        <dbReference type="ARBA" id="ARBA00004141"/>
    </source>
</evidence>
<dbReference type="EMBL" id="LK056650">
    <property type="protein sequence ID" value="CDS82032.1"/>
    <property type="molecule type" value="Genomic_DNA"/>
</dbReference>
<dbReference type="AlphaFoldDB" id="A0A0F7S740"/>
<sequence>MTTSSSFASTAFNLYTTQQKLEHAKPRLSRMSFVLDCFRVSGSVLPRIFPSVLFLTLYATVIAAADLVWEQRWTTSFSITSSLSVVVGLLLVFRNSTSYDRWYEGRKLWQDASTTTRSLATLIWINVDTDKEEDKKQWRLQRKKRAVRLLTAFMVAMKHELRAERGTHWADLKDVLPQEWVRASNTVDVKPSYSRQNDDVEQATSSETSPLLSSPHTDTDLTPSLPQRIFAELHSYLASTRRAGLLDDLGPAGFSLLNTQLLQLSSLSSSMLRISTTPTPLIYAIHLKQSCLFYLLTLPLALVGELRWKVIPFTAVFSMMLIGLEGISSEIEDPFGEDKSDHPLDLWCSRLRWEVEMLMQNVQPGVHDE</sequence>